<evidence type="ECO:0000313" key="1">
    <source>
        <dbReference type="EMBL" id="JAS14480.1"/>
    </source>
</evidence>
<gene>
    <name evidence="1" type="ORF">g.41353</name>
</gene>
<evidence type="ECO:0008006" key="2">
    <source>
        <dbReference type="Google" id="ProtNLM"/>
    </source>
</evidence>
<dbReference type="AlphaFoldDB" id="A0A1B6CM07"/>
<accession>A0A1B6CM07</accession>
<proteinExistence type="predicted"/>
<dbReference type="InterPro" id="IPR029063">
    <property type="entry name" value="SAM-dependent_MTases_sf"/>
</dbReference>
<protein>
    <recommendedName>
        <fullName evidence="2">Methyltransferase domain-containing protein</fullName>
    </recommendedName>
</protein>
<dbReference type="Gene3D" id="3.40.50.150">
    <property type="entry name" value="Vaccinia Virus protein VP39"/>
    <property type="match status" value="1"/>
</dbReference>
<organism evidence="1">
    <name type="scientific">Clastoptera arizonana</name>
    <name type="common">Arizona spittle bug</name>
    <dbReference type="NCBI Taxonomy" id="38151"/>
    <lineage>
        <taxon>Eukaryota</taxon>
        <taxon>Metazoa</taxon>
        <taxon>Ecdysozoa</taxon>
        <taxon>Arthropoda</taxon>
        <taxon>Hexapoda</taxon>
        <taxon>Insecta</taxon>
        <taxon>Pterygota</taxon>
        <taxon>Neoptera</taxon>
        <taxon>Paraneoptera</taxon>
        <taxon>Hemiptera</taxon>
        <taxon>Auchenorrhyncha</taxon>
        <taxon>Cercopoidea</taxon>
        <taxon>Clastopteridae</taxon>
        <taxon>Clastoptera</taxon>
    </lineage>
</organism>
<name>A0A1B6CM07_9HEMI</name>
<sequence>MMDILGETFNIHSTVQELYKKGDWCKILKTLEEVGQRCCEVLWIRPEQIDLEFIKNAVEVKGLKRIVSVGCGCGLLEWLLQAATGVHVIGIEIDPNYWNSKYFNRTKLKYIPLLFPQDEGFNSALLDKNAVLLFCYFNNRKAFNKYIDKYLGSCVIIIGPGLDSGRHTDPQPFDVDFKKDWTLVDSKEIRDSKDFIAVYVRKI</sequence>
<dbReference type="EMBL" id="GEDC01022818">
    <property type="protein sequence ID" value="JAS14480.1"/>
    <property type="molecule type" value="Transcribed_RNA"/>
</dbReference>
<reference evidence="1" key="1">
    <citation type="submission" date="2015-12" db="EMBL/GenBank/DDBJ databases">
        <title>De novo transcriptome assembly of four potential Pierce s Disease insect vectors from Arizona vineyards.</title>
        <authorList>
            <person name="Tassone E.E."/>
        </authorList>
    </citation>
    <scope>NUCLEOTIDE SEQUENCE</scope>
</reference>
<dbReference type="SUPFAM" id="SSF53335">
    <property type="entry name" value="S-adenosyl-L-methionine-dependent methyltransferases"/>
    <property type="match status" value="1"/>
</dbReference>